<reference evidence="2 3" key="1">
    <citation type="submission" date="2014-04" db="EMBL/GenBank/DDBJ databases">
        <title>Characterization and application of a salt tolerant electro-active bacterium.</title>
        <authorList>
            <person name="Yang L."/>
            <person name="Wei S."/>
            <person name="Tay Q.X.M."/>
        </authorList>
    </citation>
    <scope>NUCLEOTIDE SEQUENCE [LARGE SCALE GENOMIC DNA]</scope>
    <source>
        <strain evidence="2 3">LY1</strain>
    </source>
</reference>
<accession>A0A074KVE5</accession>
<dbReference type="EMBL" id="JMIH01000016">
    <property type="protein sequence ID" value="KEO73951.1"/>
    <property type="molecule type" value="Genomic_DNA"/>
</dbReference>
<sequence length="101" mass="11431">MRKILNIKEKLPVELIFWLGALISLALMKPGHDHHFTLCPISYIGFSWCPGCGLGRAINLMLHGHFSASFSMHPLAGLAIVVIIWRIIQLIKNIKNFNYYG</sequence>
<protein>
    <recommendedName>
        <fullName evidence="4">DUF2752 domain-containing protein</fullName>
    </recommendedName>
</protein>
<organism evidence="2 3">
    <name type="scientific">Anditalea andensis</name>
    <dbReference type="NCBI Taxonomy" id="1048983"/>
    <lineage>
        <taxon>Bacteria</taxon>
        <taxon>Pseudomonadati</taxon>
        <taxon>Bacteroidota</taxon>
        <taxon>Cytophagia</taxon>
        <taxon>Cytophagales</taxon>
        <taxon>Cytophagaceae</taxon>
        <taxon>Anditalea</taxon>
    </lineage>
</organism>
<evidence type="ECO:0000256" key="1">
    <source>
        <dbReference type="SAM" id="Phobius"/>
    </source>
</evidence>
<keyword evidence="1" id="KW-0472">Membrane</keyword>
<comment type="caution">
    <text evidence="2">The sequence shown here is derived from an EMBL/GenBank/DDBJ whole genome shotgun (WGS) entry which is preliminary data.</text>
</comment>
<dbReference type="Proteomes" id="UP000027821">
    <property type="component" value="Unassembled WGS sequence"/>
</dbReference>
<dbReference type="InterPro" id="IPR021215">
    <property type="entry name" value="DUF2752"/>
</dbReference>
<evidence type="ECO:0000313" key="3">
    <source>
        <dbReference type="Proteomes" id="UP000027821"/>
    </source>
</evidence>
<dbReference type="eggNOG" id="ENOG5032WYI">
    <property type="taxonomic scope" value="Bacteria"/>
</dbReference>
<name>A0A074KVE5_9BACT</name>
<gene>
    <name evidence="2" type="ORF">EL17_07295</name>
</gene>
<dbReference type="OrthoDB" id="1525013at2"/>
<evidence type="ECO:0000313" key="2">
    <source>
        <dbReference type="EMBL" id="KEO73951.1"/>
    </source>
</evidence>
<dbReference type="Pfam" id="PF10825">
    <property type="entry name" value="DUF2752"/>
    <property type="match status" value="1"/>
</dbReference>
<proteinExistence type="predicted"/>
<keyword evidence="1" id="KW-0812">Transmembrane</keyword>
<dbReference type="AlphaFoldDB" id="A0A074KVE5"/>
<dbReference type="STRING" id="1048983.EL17_07295"/>
<feature type="transmembrane region" description="Helical" evidence="1">
    <location>
        <begin position="70"/>
        <end position="88"/>
    </location>
</feature>
<keyword evidence="1" id="KW-1133">Transmembrane helix</keyword>
<evidence type="ECO:0008006" key="4">
    <source>
        <dbReference type="Google" id="ProtNLM"/>
    </source>
</evidence>
<feature type="transmembrane region" description="Helical" evidence="1">
    <location>
        <begin position="12"/>
        <end position="28"/>
    </location>
</feature>
<keyword evidence="3" id="KW-1185">Reference proteome</keyword>